<keyword evidence="3" id="KW-1185">Reference proteome</keyword>
<dbReference type="AlphaFoldDB" id="A0A3P8ELJ6"/>
<evidence type="ECO:0000256" key="1">
    <source>
        <dbReference type="SAM" id="SignalP"/>
    </source>
</evidence>
<protein>
    <submittedName>
        <fullName evidence="2">Uncharacterized protein</fullName>
    </submittedName>
</protein>
<organism evidence="2 3">
    <name type="scientific">Schistosoma mattheei</name>
    <dbReference type="NCBI Taxonomy" id="31246"/>
    <lineage>
        <taxon>Eukaryota</taxon>
        <taxon>Metazoa</taxon>
        <taxon>Spiralia</taxon>
        <taxon>Lophotrochozoa</taxon>
        <taxon>Platyhelminthes</taxon>
        <taxon>Trematoda</taxon>
        <taxon>Digenea</taxon>
        <taxon>Strigeidida</taxon>
        <taxon>Schistosomatoidea</taxon>
        <taxon>Schistosomatidae</taxon>
        <taxon>Schistosoma</taxon>
    </lineage>
</organism>
<dbReference type="EMBL" id="UZAL01029355">
    <property type="protein sequence ID" value="VDP47638.1"/>
    <property type="molecule type" value="Genomic_DNA"/>
</dbReference>
<feature type="signal peptide" evidence="1">
    <location>
        <begin position="1"/>
        <end position="20"/>
    </location>
</feature>
<keyword evidence="1" id="KW-0732">Signal</keyword>
<reference evidence="2 3" key="1">
    <citation type="submission" date="2018-11" db="EMBL/GenBank/DDBJ databases">
        <authorList>
            <consortium name="Pathogen Informatics"/>
        </authorList>
    </citation>
    <scope>NUCLEOTIDE SEQUENCE [LARGE SCALE GENOMIC DNA]</scope>
    <source>
        <strain>Denwood</strain>
        <strain evidence="3">Zambia</strain>
    </source>
</reference>
<accession>A0A3P8ELJ6</accession>
<evidence type="ECO:0000313" key="3">
    <source>
        <dbReference type="Proteomes" id="UP000269396"/>
    </source>
</evidence>
<sequence>MMIFMCKICSFFICLSECSTNLVFNSSNELLLGL</sequence>
<name>A0A3P8ELJ6_9TREM</name>
<dbReference type="Proteomes" id="UP000269396">
    <property type="component" value="Unassembled WGS sequence"/>
</dbReference>
<feature type="chain" id="PRO_5018266572" evidence="1">
    <location>
        <begin position="21"/>
        <end position="34"/>
    </location>
</feature>
<gene>
    <name evidence="2" type="ORF">SMTD_LOCUS9004</name>
</gene>
<evidence type="ECO:0000313" key="2">
    <source>
        <dbReference type="EMBL" id="VDP47638.1"/>
    </source>
</evidence>
<proteinExistence type="predicted"/>